<feature type="compositionally biased region" description="Polar residues" evidence="1">
    <location>
        <begin position="406"/>
        <end position="416"/>
    </location>
</feature>
<accession>A0A9D3Y5N4</accession>
<feature type="compositionally biased region" description="Basic residues" evidence="1">
    <location>
        <begin position="134"/>
        <end position="143"/>
    </location>
</feature>
<feature type="compositionally biased region" description="Basic and acidic residues" evidence="1">
    <location>
        <begin position="329"/>
        <end position="338"/>
    </location>
</feature>
<keyword evidence="3" id="KW-1185">Reference proteome</keyword>
<protein>
    <submittedName>
        <fullName evidence="2">Uncharacterized protein</fullName>
    </submittedName>
</protein>
<feature type="compositionally biased region" description="Polar residues" evidence="1">
    <location>
        <begin position="149"/>
        <end position="158"/>
    </location>
</feature>
<gene>
    <name evidence="2" type="ORF">DPMN_194784</name>
</gene>
<feature type="compositionally biased region" description="Basic and acidic residues" evidence="1">
    <location>
        <begin position="220"/>
        <end position="234"/>
    </location>
</feature>
<organism evidence="2 3">
    <name type="scientific">Dreissena polymorpha</name>
    <name type="common">Zebra mussel</name>
    <name type="synonym">Mytilus polymorpha</name>
    <dbReference type="NCBI Taxonomy" id="45954"/>
    <lineage>
        <taxon>Eukaryota</taxon>
        <taxon>Metazoa</taxon>
        <taxon>Spiralia</taxon>
        <taxon>Lophotrochozoa</taxon>
        <taxon>Mollusca</taxon>
        <taxon>Bivalvia</taxon>
        <taxon>Autobranchia</taxon>
        <taxon>Heteroconchia</taxon>
        <taxon>Euheterodonta</taxon>
        <taxon>Imparidentia</taxon>
        <taxon>Neoheterodontei</taxon>
        <taxon>Myida</taxon>
        <taxon>Dreissenoidea</taxon>
        <taxon>Dreissenidae</taxon>
        <taxon>Dreissena</taxon>
    </lineage>
</organism>
<feature type="region of interest" description="Disordered" evidence="1">
    <location>
        <begin position="215"/>
        <end position="235"/>
    </location>
</feature>
<dbReference type="AlphaFoldDB" id="A0A9D3Y5N4"/>
<reference evidence="2" key="2">
    <citation type="submission" date="2020-11" db="EMBL/GenBank/DDBJ databases">
        <authorList>
            <person name="McCartney M.A."/>
            <person name="Auch B."/>
            <person name="Kono T."/>
            <person name="Mallez S."/>
            <person name="Becker A."/>
            <person name="Gohl D.M."/>
            <person name="Silverstein K.A.T."/>
            <person name="Koren S."/>
            <person name="Bechman K.B."/>
            <person name="Herman A."/>
            <person name="Abrahante J.E."/>
            <person name="Garbe J."/>
        </authorList>
    </citation>
    <scope>NUCLEOTIDE SEQUENCE</scope>
    <source>
        <strain evidence="2">Duluth1</strain>
        <tissue evidence="2">Whole animal</tissue>
    </source>
</reference>
<proteinExistence type="predicted"/>
<name>A0A9D3Y5N4_DREPO</name>
<feature type="region of interest" description="Disordered" evidence="1">
    <location>
        <begin position="125"/>
        <end position="158"/>
    </location>
</feature>
<feature type="compositionally biased region" description="Basic and acidic residues" evidence="1">
    <location>
        <begin position="261"/>
        <end position="283"/>
    </location>
</feature>
<feature type="compositionally biased region" description="Polar residues" evidence="1">
    <location>
        <begin position="251"/>
        <end position="260"/>
    </location>
</feature>
<comment type="caution">
    <text evidence="2">The sequence shown here is derived from an EMBL/GenBank/DDBJ whole genome shotgun (WGS) entry which is preliminary data.</text>
</comment>
<feature type="compositionally biased region" description="Basic residues" evidence="1">
    <location>
        <begin position="312"/>
        <end position="328"/>
    </location>
</feature>
<feature type="compositionally biased region" description="Polar residues" evidence="1">
    <location>
        <begin position="346"/>
        <end position="355"/>
    </location>
</feature>
<evidence type="ECO:0000313" key="2">
    <source>
        <dbReference type="EMBL" id="KAH3692334.1"/>
    </source>
</evidence>
<feature type="region of interest" description="Disordered" evidence="1">
    <location>
        <begin position="251"/>
        <end position="355"/>
    </location>
</feature>
<dbReference type="EMBL" id="JAIWYP010000023">
    <property type="protein sequence ID" value="KAH3692334.1"/>
    <property type="molecule type" value="Genomic_DNA"/>
</dbReference>
<sequence>MSGMSPAAREILLNQALKQINDNAIQSQGSFLNVLSSCRSDMKTIYSDLMSDIHVENTLPVEGVSNVEETPEDTLVIEPAVIIEKSNTESEADDYEEKTYLTRRGHKIDTDPNREIIAHIKKAAKSHVISKWSPGHKRHKRPTKEKNGSDSSVENNSQVEQELRLLRQKLHIMKTSQTSMVFKDEAKGLNPTEYVLVENECDLNTKSKAGVKTTQKYINHKKESQSKEGDDKPGMKTVKQYAHVNRTKVKNSLSSATVNENSDKNSKEEYKTVKISKRDVIHRDKPRKTNKNHGERRQENGNTQNLDGKFQVQHKGHVISKSKTRKSFHHENKSEVANKDGAIASDSDNNDMVNSIQTGRQSVDSGIILGNIFEDKISTAQPKTNRRRFSKTGHSSSDLASKENPSRLSDNSSISELKSKSRQVNLGIDVASKIVDSRKNFYQNGAVHSVRARLT</sequence>
<feature type="region of interest" description="Disordered" evidence="1">
    <location>
        <begin position="380"/>
        <end position="416"/>
    </location>
</feature>
<evidence type="ECO:0000256" key="1">
    <source>
        <dbReference type="SAM" id="MobiDB-lite"/>
    </source>
</evidence>
<dbReference type="Proteomes" id="UP000828390">
    <property type="component" value="Unassembled WGS sequence"/>
</dbReference>
<reference evidence="2" key="1">
    <citation type="journal article" date="2019" name="bioRxiv">
        <title>The Genome of the Zebra Mussel, Dreissena polymorpha: A Resource for Invasive Species Research.</title>
        <authorList>
            <person name="McCartney M.A."/>
            <person name="Auch B."/>
            <person name="Kono T."/>
            <person name="Mallez S."/>
            <person name="Zhang Y."/>
            <person name="Obille A."/>
            <person name="Becker A."/>
            <person name="Abrahante J.E."/>
            <person name="Garbe J."/>
            <person name="Badalamenti J.P."/>
            <person name="Herman A."/>
            <person name="Mangelson H."/>
            <person name="Liachko I."/>
            <person name="Sullivan S."/>
            <person name="Sone E.D."/>
            <person name="Koren S."/>
            <person name="Silverstein K.A.T."/>
            <person name="Beckman K.B."/>
            <person name="Gohl D.M."/>
        </authorList>
    </citation>
    <scope>NUCLEOTIDE SEQUENCE</scope>
    <source>
        <strain evidence="2">Duluth1</strain>
        <tissue evidence="2">Whole animal</tissue>
    </source>
</reference>
<evidence type="ECO:0000313" key="3">
    <source>
        <dbReference type="Proteomes" id="UP000828390"/>
    </source>
</evidence>